<proteinExistence type="predicted"/>
<evidence type="ECO:0000313" key="1">
    <source>
        <dbReference type="EMBL" id="WDE97168.1"/>
    </source>
</evidence>
<dbReference type="Proteomes" id="UP001214250">
    <property type="component" value="Chromosome 1"/>
</dbReference>
<reference evidence="1 2" key="1">
    <citation type="submission" date="2023-02" db="EMBL/GenBank/DDBJ databases">
        <title>Genome sequence of Lentisphaera profundi SAORIC-696.</title>
        <authorList>
            <person name="Kim e."/>
            <person name="Cho J.-C."/>
            <person name="Choi A."/>
            <person name="Kang I."/>
        </authorList>
    </citation>
    <scope>NUCLEOTIDE SEQUENCE [LARGE SCALE GENOMIC DNA]</scope>
    <source>
        <strain evidence="1 2">SAORIC-696</strain>
    </source>
</reference>
<dbReference type="EMBL" id="CP117811">
    <property type="protein sequence ID" value="WDE97168.1"/>
    <property type="molecule type" value="Genomic_DNA"/>
</dbReference>
<dbReference type="RefSeq" id="WP_274151396.1">
    <property type="nucleotide sequence ID" value="NZ_CP117811.1"/>
</dbReference>
<sequence length="97" mass="11163">MERRPHVPFFIRWPGKITAGKTQVDGIMGMIDGLKELQVFIDETINLADEYLAIVKGRMTETELSLGDYLRIAKATWFHDPQAKPPKIAKHKTWNIK</sequence>
<accession>A0ABY7VYN3</accession>
<name>A0ABY7VYN3_9BACT</name>
<keyword evidence="2" id="KW-1185">Reference proteome</keyword>
<gene>
    <name evidence="1" type="ORF">PQO03_04265</name>
</gene>
<organism evidence="1 2">
    <name type="scientific">Lentisphaera profundi</name>
    <dbReference type="NCBI Taxonomy" id="1658616"/>
    <lineage>
        <taxon>Bacteria</taxon>
        <taxon>Pseudomonadati</taxon>
        <taxon>Lentisphaerota</taxon>
        <taxon>Lentisphaeria</taxon>
        <taxon>Lentisphaerales</taxon>
        <taxon>Lentisphaeraceae</taxon>
        <taxon>Lentisphaera</taxon>
    </lineage>
</organism>
<evidence type="ECO:0008006" key="3">
    <source>
        <dbReference type="Google" id="ProtNLM"/>
    </source>
</evidence>
<protein>
    <recommendedName>
        <fullName evidence="3">Sulfatase N-terminal domain-containing protein</fullName>
    </recommendedName>
</protein>
<evidence type="ECO:0000313" key="2">
    <source>
        <dbReference type="Proteomes" id="UP001214250"/>
    </source>
</evidence>